<feature type="transmembrane region" description="Helical" evidence="7">
    <location>
        <begin position="263"/>
        <end position="283"/>
    </location>
</feature>
<organism evidence="9 10">
    <name type="scientific">Candidatus Johnevansia muelleri</name>
    <dbReference type="NCBI Taxonomy" id="1495769"/>
    <lineage>
        <taxon>Bacteria</taxon>
        <taxon>Pseudomonadati</taxon>
        <taxon>Pseudomonadota</taxon>
        <taxon>Gammaproteobacteria</taxon>
        <taxon>Candidatus Johnevansiales</taxon>
        <taxon>Candidatus Johnevansiaceae</taxon>
        <taxon>Candidatus Johnevansia</taxon>
    </lineage>
</organism>
<dbReference type="EMBL" id="LM655252">
    <property type="protein sequence ID" value="CDZ16331.1"/>
    <property type="molecule type" value="Genomic_DNA"/>
</dbReference>
<feature type="domain" description="Major facilitator superfamily (MFS) profile" evidence="8">
    <location>
        <begin position="22"/>
        <end position="406"/>
    </location>
</feature>
<keyword evidence="2" id="KW-0813">Transport</keyword>
<dbReference type="InterPro" id="IPR020846">
    <property type="entry name" value="MFS_dom"/>
</dbReference>
<evidence type="ECO:0000259" key="8">
    <source>
        <dbReference type="PROSITE" id="PS50850"/>
    </source>
</evidence>
<keyword evidence="4 7" id="KW-0812">Transmembrane</keyword>
<feature type="transmembrane region" description="Helical" evidence="7">
    <location>
        <begin position="20"/>
        <end position="39"/>
    </location>
</feature>
<dbReference type="HOGENOM" id="CLU_034180_11_1_6"/>
<dbReference type="KEGG" id="eme:CEM_059"/>
<keyword evidence="6 7" id="KW-0472">Membrane</keyword>
<dbReference type="Proteomes" id="UP000032420">
    <property type="component" value="Chromosome I"/>
</dbReference>
<accession>A0A078KAX6</accession>
<proteinExistence type="predicted"/>
<dbReference type="PANTHER" id="PTHR23513">
    <property type="entry name" value="INTEGRAL MEMBRANE EFFLUX PROTEIN-RELATED"/>
    <property type="match status" value="1"/>
</dbReference>
<evidence type="ECO:0000256" key="6">
    <source>
        <dbReference type="ARBA" id="ARBA00023136"/>
    </source>
</evidence>
<feature type="transmembrane region" description="Helical" evidence="7">
    <location>
        <begin position="239"/>
        <end position="257"/>
    </location>
</feature>
<dbReference type="SUPFAM" id="SSF103473">
    <property type="entry name" value="MFS general substrate transporter"/>
    <property type="match status" value="1"/>
</dbReference>
<feature type="transmembrane region" description="Helical" evidence="7">
    <location>
        <begin position="318"/>
        <end position="340"/>
    </location>
</feature>
<dbReference type="AlphaFoldDB" id="A0A078KAX6"/>
<evidence type="ECO:0000256" key="3">
    <source>
        <dbReference type="ARBA" id="ARBA00022475"/>
    </source>
</evidence>
<sequence>MYYKIFKLINKTKLLTPFNYKYFFIIWIANLFANIGMWAQSVASAWIVTTYHASPFIVAMIQVSTAMPLVIFSIISGVLADNYDRRNLMLISITIECLVNILITIMSFLNCITPYFLLVSILGVSMGASFTVPAWQSAVNEQVPPSKLSYAVLLNGVNYNVARAIGPALGGIMINYIGPSYVFLFNFFCYIGIIFSLWQWRRDINKNNVEPERIFEGIITALKFIKHSSVIRYIMIRSFYFSFSASTIFALLPLIAHHHNNNVYGYMLGALGLGAILGSIFVYKLRKLMGVSGLISFSSLIISLILLTIGYYNNICLLFIIIILIGIFWMAVIASCNSSIHILIPYWIKARALALYQTALYAGIAFGSLLWGRLADIIDINCTFILSGILLILISIMLINTQLPEFSSNKFCRNDDAYIDFYKPSFIFNHERGGSIIVSIEYQIKDKDILEFINTVQLIRKLRLRNGAYIWYIYRDIKKKEIWKEIYLVKNWLQHKRMLDRLTIYDKLILNKLINLLNNPPIMKHGVIFNN</sequence>
<dbReference type="STRING" id="1495769.CEM_059"/>
<dbReference type="GO" id="GO:0022857">
    <property type="term" value="F:transmembrane transporter activity"/>
    <property type="evidence" value="ECO:0007669"/>
    <property type="project" value="InterPro"/>
</dbReference>
<evidence type="ECO:0000256" key="1">
    <source>
        <dbReference type="ARBA" id="ARBA00004651"/>
    </source>
</evidence>
<evidence type="ECO:0000256" key="5">
    <source>
        <dbReference type="ARBA" id="ARBA00022989"/>
    </source>
</evidence>
<evidence type="ECO:0000313" key="9">
    <source>
        <dbReference type="EMBL" id="CDZ16331.1"/>
    </source>
</evidence>
<dbReference type="PANTHER" id="PTHR23513:SF11">
    <property type="entry name" value="STAPHYLOFERRIN A TRANSPORTER"/>
    <property type="match status" value="1"/>
</dbReference>
<dbReference type="GO" id="GO:0005886">
    <property type="term" value="C:plasma membrane"/>
    <property type="evidence" value="ECO:0007669"/>
    <property type="project" value="UniProtKB-SubCell"/>
</dbReference>
<keyword evidence="5 7" id="KW-1133">Transmembrane helix</keyword>
<keyword evidence="10" id="KW-1185">Reference proteome</keyword>
<dbReference type="PROSITE" id="PS50850">
    <property type="entry name" value="MFS"/>
    <property type="match status" value="1"/>
</dbReference>
<protein>
    <submittedName>
        <fullName evidence="9">Major Facilitator Superfamily permease</fullName>
    </submittedName>
</protein>
<dbReference type="OrthoDB" id="9775268at2"/>
<dbReference type="Pfam" id="PF05977">
    <property type="entry name" value="MFS_3"/>
    <property type="match status" value="1"/>
</dbReference>
<dbReference type="CDD" id="cd06173">
    <property type="entry name" value="MFS_MefA_like"/>
    <property type="match status" value="1"/>
</dbReference>
<feature type="transmembrane region" description="Helical" evidence="7">
    <location>
        <begin position="352"/>
        <end position="371"/>
    </location>
</feature>
<evidence type="ECO:0000256" key="2">
    <source>
        <dbReference type="ARBA" id="ARBA00022448"/>
    </source>
</evidence>
<evidence type="ECO:0000256" key="4">
    <source>
        <dbReference type="ARBA" id="ARBA00022692"/>
    </source>
</evidence>
<dbReference type="InterPro" id="IPR036259">
    <property type="entry name" value="MFS_trans_sf"/>
</dbReference>
<reference evidence="10" key="1">
    <citation type="submission" date="2014-07" db="EMBL/GenBank/DDBJ databases">
        <authorList>
            <person name="Santos-Garcia D."/>
        </authorList>
    </citation>
    <scope>NUCLEOTIDE SEQUENCE [LARGE SCALE GENOMIC DNA]</scope>
</reference>
<feature type="transmembrane region" description="Helical" evidence="7">
    <location>
        <begin position="377"/>
        <end position="399"/>
    </location>
</feature>
<gene>
    <name evidence="9" type="ORF">CEM_059</name>
</gene>
<comment type="subcellular location">
    <subcellularLocation>
        <location evidence="1">Cell membrane</location>
        <topology evidence="1">Multi-pass membrane protein</topology>
    </subcellularLocation>
</comment>
<evidence type="ECO:0000256" key="7">
    <source>
        <dbReference type="SAM" id="Phobius"/>
    </source>
</evidence>
<dbReference type="Gene3D" id="1.20.1250.20">
    <property type="entry name" value="MFS general substrate transporter like domains"/>
    <property type="match status" value="1"/>
</dbReference>
<feature type="transmembrane region" description="Helical" evidence="7">
    <location>
        <begin position="180"/>
        <end position="198"/>
    </location>
</feature>
<name>A0A078KAX6_9GAMM</name>
<keyword evidence="3" id="KW-1003">Cell membrane</keyword>
<feature type="transmembrane region" description="Helical" evidence="7">
    <location>
        <begin position="290"/>
        <end position="312"/>
    </location>
</feature>
<feature type="transmembrane region" description="Helical" evidence="7">
    <location>
        <begin position="59"/>
        <end position="80"/>
    </location>
</feature>
<dbReference type="InterPro" id="IPR010290">
    <property type="entry name" value="TM_effector"/>
</dbReference>
<evidence type="ECO:0000313" key="10">
    <source>
        <dbReference type="Proteomes" id="UP000032420"/>
    </source>
</evidence>